<gene>
    <name evidence="2" type="ORF">C2L80_11410</name>
</gene>
<comment type="caution">
    <text evidence="2">The sequence shown here is derived from an EMBL/GenBank/DDBJ whole genome shotgun (WGS) entry which is preliminary data.</text>
</comment>
<dbReference type="PANTHER" id="PTHR38095:SF3">
    <property type="entry name" value="ANAEROBIC DIMETHYL SULFOXIDE REDUCTASE, SUBUNIT C"/>
    <property type="match status" value="1"/>
</dbReference>
<sequence>MTSGFDAFSLALFTTLAPAGVVAFIALALARLGVPGREAAVRLDRMVALPFSIALVGFIASATHLGTPANALHVFSGVGRSPLSNEVLAAVAFLFLAGSYWMASFKERFPDALARLWLLLGIGAGCMLAVCTSLAYAVRTVPTWDTPFTPANLVLGALLAGPVLGLLCLGAARVRSRGLEAALAIVSFGALAAGAIVLGMHAESLGGIANNEFTAASLVPHYEAAVIAHCALGVLGAAAAAWSIRRTQPERLVIVLRITASILALLAVFVTRIGFYHLHMTVGF</sequence>
<protein>
    <submittedName>
        <fullName evidence="2">DMSO reductase</fullName>
    </submittedName>
</protein>
<keyword evidence="3" id="KW-1185">Reference proteome</keyword>
<evidence type="ECO:0000256" key="1">
    <source>
        <dbReference type="SAM" id="Phobius"/>
    </source>
</evidence>
<feature type="transmembrane region" description="Helical" evidence="1">
    <location>
        <begin position="46"/>
        <end position="67"/>
    </location>
</feature>
<proteinExistence type="predicted"/>
<feature type="transmembrane region" description="Helical" evidence="1">
    <location>
        <begin position="87"/>
        <end position="104"/>
    </location>
</feature>
<dbReference type="InterPro" id="IPR007059">
    <property type="entry name" value="DmsC"/>
</dbReference>
<keyword evidence="1" id="KW-0472">Membrane</keyword>
<dbReference type="PANTHER" id="PTHR38095">
    <property type="entry name" value="ANAEROBIC DIMETHYL SULFOXIDE REDUCTASE CHAIN YNFH"/>
    <property type="match status" value="1"/>
</dbReference>
<feature type="transmembrane region" description="Helical" evidence="1">
    <location>
        <begin position="116"/>
        <end position="138"/>
    </location>
</feature>
<dbReference type="GO" id="GO:0009390">
    <property type="term" value="C:dimethyl sulfoxide reductase complex"/>
    <property type="evidence" value="ECO:0007669"/>
    <property type="project" value="TreeGrafter"/>
</dbReference>
<dbReference type="GO" id="GO:0009389">
    <property type="term" value="F:dimethyl sulfoxide reductase activity"/>
    <property type="evidence" value="ECO:0007669"/>
    <property type="project" value="TreeGrafter"/>
</dbReference>
<feature type="transmembrane region" description="Helical" evidence="1">
    <location>
        <begin position="181"/>
        <end position="202"/>
    </location>
</feature>
<dbReference type="Proteomes" id="UP000236488">
    <property type="component" value="Unassembled WGS sequence"/>
</dbReference>
<reference evidence="2 3" key="1">
    <citation type="journal article" date="2018" name="Int. J. Syst. Evol. Microbiol.">
        <title>Rubneribacter badeniensis gen. nov., sp. nov. and Enteroscipio rubneri gen. nov., sp. nov., new members of the Eggerthellaceae isolated from human faeces.</title>
        <authorList>
            <person name="Danylec N."/>
            <person name="Gobl A."/>
            <person name="Stoll D.A."/>
            <person name="Hetzer B."/>
            <person name="Kulling S.E."/>
            <person name="Huch M."/>
        </authorList>
    </citation>
    <scope>NUCLEOTIDE SEQUENCE [LARGE SCALE GENOMIC DNA]</scope>
    <source>
        <strain evidence="2 3">ResAG-85</strain>
    </source>
</reference>
<keyword evidence="1" id="KW-1133">Transmembrane helix</keyword>
<accession>A0A2K2U2Z5</accession>
<dbReference type="AlphaFoldDB" id="A0A2K2U2Z5"/>
<evidence type="ECO:0000313" key="3">
    <source>
        <dbReference type="Proteomes" id="UP000236488"/>
    </source>
</evidence>
<dbReference type="RefSeq" id="WP_087195560.1">
    <property type="nucleotide sequence ID" value="NZ_PPEL01000088.1"/>
</dbReference>
<organism evidence="2 3">
    <name type="scientific">Rubneribacter badeniensis</name>
    <dbReference type="NCBI Taxonomy" id="2070688"/>
    <lineage>
        <taxon>Bacteria</taxon>
        <taxon>Bacillati</taxon>
        <taxon>Actinomycetota</taxon>
        <taxon>Coriobacteriia</taxon>
        <taxon>Eggerthellales</taxon>
        <taxon>Eggerthellaceae</taxon>
        <taxon>Rubneribacter</taxon>
    </lineage>
</organism>
<name>A0A2K2U2Z5_9ACTN</name>
<feature type="transmembrane region" description="Helical" evidence="1">
    <location>
        <begin position="254"/>
        <end position="275"/>
    </location>
</feature>
<dbReference type="EMBL" id="PPEL01000088">
    <property type="protein sequence ID" value="PNV64540.1"/>
    <property type="molecule type" value="Genomic_DNA"/>
</dbReference>
<feature type="transmembrane region" description="Helical" evidence="1">
    <location>
        <begin position="150"/>
        <end position="169"/>
    </location>
</feature>
<feature type="transmembrane region" description="Helical" evidence="1">
    <location>
        <begin position="12"/>
        <end position="34"/>
    </location>
</feature>
<dbReference type="Pfam" id="PF04976">
    <property type="entry name" value="DmsC"/>
    <property type="match status" value="1"/>
</dbReference>
<feature type="transmembrane region" description="Helical" evidence="1">
    <location>
        <begin position="222"/>
        <end position="242"/>
    </location>
</feature>
<keyword evidence="1" id="KW-0812">Transmembrane</keyword>
<evidence type="ECO:0000313" key="2">
    <source>
        <dbReference type="EMBL" id="PNV64540.1"/>
    </source>
</evidence>
<dbReference type="GO" id="GO:0019645">
    <property type="term" value="P:anaerobic electron transport chain"/>
    <property type="evidence" value="ECO:0007669"/>
    <property type="project" value="InterPro"/>
</dbReference>
<dbReference type="GO" id="GO:0005886">
    <property type="term" value="C:plasma membrane"/>
    <property type="evidence" value="ECO:0007669"/>
    <property type="project" value="TreeGrafter"/>
</dbReference>